<reference evidence="2" key="1">
    <citation type="journal article" date="2017" name="Front. Plant Sci.">
        <title>Climate Clever Clovers: New Paradigm to Reduce the Environmental Footprint of Ruminants by Breeding Low Methanogenic Forages Utilizing Haplotype Variation.</title>
        <authorList>
            <person name="Kaur P."/>
            <person name="Appels R."/>
            <person name="Bayer P.E."/>
            <person name="Keeble-Gagnere G."/>
            <person name="Wang J."/>
            <person name="Hirakawa H."/>
            <person name="Shirasawa K."/>
            <person name="Vercoe P."/>
            <person name="Stefanova K."/>
            <person name="Durmic Z."/>
            <person name="Nichols P."/>
            <person name="Revell C."/>
            <person name="Isobe S.N."/>
            <person name="Edwards D."/>
            <person name="Erskine W."/>
        </authorList>
    </citation>
    <scope>NUCLEOTIDE SEQUENCE [LARGE SCALE GENOMIC DNA]</scope>
    <source>
        <strain evidence="2">cv. Daliak</strain>
    </source>
</reference>
<evidence type="ECO:0000313" key="1">
    <source>
        <dbReference type="EMBL" id="GAU39805.1"/>
    </source>
</evidence>
<sequence>MPFLLMFVYRTELEIVEEIAMDVLNKLNHVHVSDLDHQIAKLGQLAKLQYGFFESTLNVADLNKHNATVRRITELNMERSLRLLRLTPDLLSHLESNDNNRFGF</sequence>
<dbReference type="Proteomes" id="UP000242715">
    <property type="component" value="Unassembled WGS sequence"/>
</dbReference>
<keyword evidence="2" id="KW-1185">Reference proteome</keyword>
<evidence type="ECO:0000313" key="2">
    <source>
        <dbReference type="Proteomes" id="UP000242715"/>
    </source>
</evidence>
<name>A0A2Z6NV28_TRISU</name>
<accession>A0A2Z6NV28</accession>
<gene>
    <name evidence="1" type="ORF">TSUD_219800</name>
</gene>
<dbReference type="EMBL" id="DF973778">
    <property type="protein sequence ID" value="GAU39805.1"/>
    <property type="molecule type" value="Genomic_DNA"/>
</dbReference>
<dbReference type="OrthoDB" id="10393236at2759"/>
<protein>
    <submittedName>
        <fullName evidence="1">Uncharacterized protein</fullName>
    </submittedName>
</protein>
<proteinExistence type="predicted"/>
<organism evidence="1 2">
    <name type="scientific">Trifolium subterraneum</name>
    <name type="common">Subterranean clover</name>
    <dbReference type="NCBI Taxonomy" id="3900"/>
    <lineage>
        <taxon>Eukaryota</taxon>
        <taxon>Viridiplantae</taxon>
        <taxon>Streptophyta</taxon>
        <taxon>Embryophyta</taxon>
        <taxon>Tracheophyta</taxon>
        <taxon>Spermatophyta</taxon>
        <taxon>Magnoliopsida</taxon>
        <taxon>eudicotyledons</taxon>
        <taxon>Gunneridae</taxon>
        <taxon>Pentapetalae</taxon>
        <taxon>rosids</taxon>
        <taxon>fabids</taxon>
        <taxon>Fabales</taxon>
        <taxon>Fabaceae</taxon>
        <taxon>Papilionoideae</taxon>
        <taxon>50 kb inversion clade</taxon>
        <taxon>NPAAA clade</taxon>
        <taxon>Hologalegina</taxon>
        <taxon>IRL clade</taxon>
        <taxon>Trifolieae</taxon>
        <taxon>Trifolium</taxon>
    </lineage>
</organism>
<dbReference type="AlphaFoldDB" id="A0A2Z6NV28"/>